<feature type="transmembrane region" description="Helical" evidence="11">
    <location>
        <begin position="577"/>
        <end position="596"/>
    </location>
</feature>
<dbReference type="EMBL" id="SMRU01000022">
    <property type="protein sequence ID" value="TDF92654.1"/>
    <property type="molecule type" value="Genomic_DNA"/>
</dbReference>
<feature type="transmembrane region" description="Helical" evidence="11">
    <location>
        <begin position="511"/>
        <end position="532"/>
    </location>
</feature>
<feature type="domain" description="Glycosyltransferase 2-like" evidence="12">
    <location>
        <begin position="14"/>
        <end position="135"/>
    </location>
</feature>
<feature type="transmembrane region" description="Helical" evidence="11">
    <location>
        <begin position="424"/>
        <end position="445"/>
    </location>
</feature>
<feature type="transmembrane region" description="Helical" evidence="11">
    <location>
        <begin position="358"/>
        <end position="381"/>
    </location>
</feature>
<keyword evidence="14" id="KW-1185">Reference proteome</keyword>
<keyword evidence="11" id="KW-0812">Transmembrane</keyword>
<evidence type="ECO:0000256" key="1">
    <source>
        <dbReference type="ARBA" id="ARBA00004236"/>
    </source>
</evidence>
<feature type="transmembrane region" description="Helical" evidence="11">
    <location>
        <begin position="228"/>
        <end position="248"/>
    </location>
</feature>
<comment type="similarity">
    <text evidence="8">Belongs to the glycosyltransferase 2 family. CrtQ subfamily.</text>
</comment>
<keyword evidence="4 13" id="KW-0808">Transferase</keyword>
<feature type="transmembrane region" description="Helical" evidence="11">
    <location>
        <begin position="636"/>
        <end position="655"/>
    </location>
</feature>
<dbReference type="AlphaFoldDB" id="A0A4V2ZSF7"/>
<evidence type="ECO:0000256" key="11">
    <source>
        <dbReference type="SAM" id="Phobius"/>
    </source>
</evidence>
<evidence type="ECO:0000259" key="12">
    <source>
        <dbReference type="Pfam" id="PF00535"/>
    </source>
</evidence>
<dbReference type="PANTHER" id="PTHR43646:SF2">
    <property type="entry name" value="GLYCOSYLTRANSFERASE 2-LIKE DOMAIN-CONTAINING PROTEIN"/>
    <property type="match status" value="1"/>
</dbReference>
<evidence type="ECO:0000256" key="4">
    <source>
        <dbReference type="ARBA" id="ARBA00022679"/>
    </source>
</evidence>
<dbReference type="OrthoDB" id="5243838at2"/>
<feature type="region of interest" description="Disordered" evidence="10">
    <location>
        <begin position="691"/>
        <end position="715"/>
    </location>
</feature>
<dbReference type="SUPFAM" id="SSF53448">
    <property type="entry name" value="Nucleotide-diphospho-sugar transferases"/>
    <property type="match status" value="1"/>
</dbReference>
<keyword evidence="3" id="KW-0328">Glycosyltransferase</keyword>
<evidence type="ECO:0000256" key="8">
    <source>
        <dbReference type="ARBA" id="ARBA00038120"/>
    </source>
</evidence>
<evidence type="ECO:0000256" key="5">
    <source>
        <dbReference type="ARBA" id="ARBA00023136"/>
    </source>
</evidence>
<comment type="function">
    <text evidence="6">Catalyzes the glycosylation of 4,4'-diaponeurosporenoate, i.e. the esterification of glucose at the C1'' position with the carboxyl group of 4,4'-diaponeurosporenic acid, to form glycosyl-4,4'-diaponeurosporenoate. This is a step in the biosynthesis of staphyloxanthin, an orange pigment present in most staphylococci strains.</text>
</comment>
<dbReference type="Proteomes" id="UP000295511">
    <property type="component" value="Unassembled WGS sequence"/>
</dbReference>
<evidence type="ECO:0000256" key="7">
    <source>
        <dbReference type="ARBA" id="ARBA00037904"/>
    </source>
</evidence>
<dbReference type="Pfam" id="PF00535">
    <property type="entry name" value="Glycos_transf_2"/>
    <property type="match status" value="1"/>
</dbReference>
<protein>
    <recommendedName>
        <fullName evidence="9">4,4'-diaponeurosporenoate glycosyltransferase</fullName>
    </recommendedName>
</protein>
<feature type="transmembrane region" description="Helical" evidence="11">
    <location>
        <begin position="608"/>
        <end position="629"/>
    </location>
</feature>
<dbReference type="InterPro" id="IPR029044">
    <property type="entry name" value="Nucleotide-diphossugar_trans"/>
</dbReference>
<proteinExistence type="inferred from homology"/>
<evidence type="ECO:0000256" key="3">
    <source>
        <dbReference type="ARBA" id="ARBA00022676"/>
    </source>
</evidence>
<feature type="transmembrane region" description="Helical" evidence="11">
    <location>
        <begin position="451"/>
        <end position="469"/>
    </location>
</feature>
<dbReference type="RefSeq" id="WP_133205523.1">
    <property type="nucleotide sequence ID" value="NZ_SMRU01000022.1"/>
</dbReference>
<dbReference type="GO" id="GO:0016757">
    <property type="term" value="F:glycosyltransferase activity"/>
    <property type="evidence" value="ECO:0007669"/>
    <property type="project" value="UniProtKB-KW"/>
</dbReference>
<feature type="transmembrane region" description="Helical" evidence="11">
    <location>
        <begin position="287"/>
        <end position="310"/>
    </location>
</feature>
<dbReference type="InterPro" id="IPR001173">
    <property type="entry name" value="Glyco_trans_2-like"/>
</dbReference>
<keyword evidence="5 11" id="KW-0472">Membrane</keyword>
<comment type="subcellular location">
    <subcellularLocation>
        <location evidence="1">Cell membrane</location>
    </subcellularLocation>
</comment>
<dbReference type="GO" id="GO:0005886">
    <property type="term" value="C:plasma membrane"/>
    <property type="evidence" value="ECO:0007669"/>
    <property type="project" value="UniProtKB-SubCell"/>
</dbReference>
<evidence type="ECO:0000256" key="2">
    <source>
        <dbReference type="ARBA" id="ARBA00022475"/>
    </source>
</evidence>
<evidence type="ECO:0000313" key="13">
    <source>
        <dbReference type="EMBL" id="TDF92654.1"/>
    </source>
</evidence>
<evidence type="ECO:0000313" key="14">
    <source>
        <dbReference type="Proteomes" id="UP000295511"/>
    </source>
</evidence>
<reference evidence="13 14" key="1">
    <citation type="submission" date="2019-03" db="EMBL/GenBank/DDBJ databases">
        <title>Whole genome sequence of Arthrobacter sp JH1-1.</title>
        <authorList>
            <person name="Trinh H.N."/>
        </authorList>
    </citation>
    <scope>NUCLEOTIDE SEQUENCE [LARGE SCALE GENOMIC DNA]</scope>
    <source>
        <strain evidence="13 14">JH1-1</strain>
    </source>
</reference>
<organism evidence="13 14">
    <name type="scientific">Arthrobacter terricola</name>
    <dbReference type="NCBI Taxonomy" id="2547396"/>
    <lineage>
        <taxon>Bacteria</taxon>
        <taxon>Bacillati</taxon>
        <taxon>Actinomycetota</taxon>
        <taxon>Actinomycetes</taxon>
        <taxon>Micrococcales</taxon>
        <taxon>Micrococcaceae</taxon>
        <taxon>Arthrobacter</taxon>
    </lineage>
</organism>
<dbReference type="Gene3D" id="3.90.550.10">
    <property type="entry name" value="Spore Coat Polysaccharide Biosynthesis Protein SpsA, Chain A"/>
    <property type="match status" value="1"/>
</dbReference>
<sequence>MSKHVQAGSVLDISVVIPARNAANWLDGCLRSVIAQNPREVIVVDGCSQDSTVEIARSLGAVIISDDGRGLPAARMLGARAARADLVALIDADVIVPPGALEHLMDEFESGGFDGLQFGLVSEPDGAGYWGAALAWHHNHSRVRSWFGVSASLMRRRVLLEAGFDESFRSGEDIELRIRLEDAGYRIGVSATTFVRHRFADSFEYAQDQWLQDGSGLARTMRKHPRRAGWLAFLPLLATVRGIVISLATAPKFLPYWAGFAFHNYRAMCATLLKLPPNGLSLGGNAVWLAAARIAPMAAGLLFWAMAALATSPDRLGLASAVVSAALLTVQLGMLGIGPATLNLLPAQQDGGRTLIPASMAAVVFSSLLGAGGLVLVTSFLGSGVGTAWQDPAMTAAFFAAALLAAVAFQLDHIAVAQARADRALIRSLVQALFQLGTLAVFVIAGYREPAAVVAPVAVGALASVVFGVRQLRRSDAAPDWTRLNAREAVKVLGPGLRQYALMLADRAPGYVLPLIVAAALNTSAAAAWYVVWMLSSAIFFVPQSAGYSLQAAIAADTSGPQPVSRPGLIRRALQMSLFLTALAGVLLLAAGWLLLPLLGPRYASTWVLLPVLVPALMLTCVTQVYYGVCRSTGRLAESSIVAITACILALAPAPAVAQQYGLTGISVLWLAAQLAAALIAAGRLHRFARRRPPAPDSHASERTAGPRTHGVPAQ</sequence>
<feature type="transmembrane region" description="Helical" evidence="11">
    <location>
        <begin position="393"/>
        <end position="412"/>
    </location>
</feature>
<feature type="transmembrane region" description="Helical" evidence="11">
    <location>
        <begin position="316"/>
        <end position="337"/>
    </location>
</feature>
<feature type="transmembrane region" description="Helical" evidence="11">
    <location>
        <begin position="661"/>
        <end position="682"/>
    </location>
</feature>
<comment type="caution">
    <text evidence="13">The sequence shown here is derived from an EMBL/GenBank/DDBJ whole genome shotgun (WGS) entry which is preliminary data.</text>
</comment>
<evidence type="ECO:0000256" key="6">
    <source>
        <dbReference type="ARBA" id="ARBA00037281"/>
    </source>
</evidence>
<dbReference type="PANTHER" id="PTHR43646">
    <property type="entry name" value="GLYCOSYLTRANSFERASE"/>
    <property type="match status" value="1"/>
</dbReference>
<accession>A0A4V2ZSF7</accession>
<evidence type="ECO:0000256" key="10">
    <source>
        <dbReference type="SAM" id="MobiDB-lite"/>
    </source>
</evidence>
<comment type="pathway">
    <text evidence="7">Carotenoid biosynthesis; staphyloxanthin biosynthesis; staphyloxanthin from farnesyl diphosphate: step 4/5.</text>
</comment>
<keyword evidence="2" id="KW-1003">Cell membrane</keyword>
<gene>
    <name evidence="13" type="ORF">E1809_17520</name>
</gene>
<keyword evidence="11" id="KW-1133">Transmembrane helix</keyword>
<evidence type="ECO:0000256" key="9">
    <source>
        <dbReference type="ARBA" id="ARBA00040345"/>
    </source>
</evidence>
<name>A0A4V2ZSF7_9MICC</name>